<dbReference type="PATRIC" id="fig|1339316.3.peg.951"/>
<evidence type="ECO:0000313" key="1">
    <source>
        <dbReference type="EMBL" id="EXY92289.1"/>
    </source>
</evidence>
<accession>A0A015U650</accession>
<reference evidence="1 2" key="1">
    <citation type="submission" date="2014-02" db="EMBL/GenBank/DDBJ databases">
        <authorList>
            <person name="Sears C."/>
            <person name="Carroll K."/>
            <person name="Sack B.R."/>
            <person name="Qadri F."/>
            <person name="Myers L.L."/>
            <person name="Chung G.-T."/>
            <person name="Escheverria P."/>
            <person name="Fraser C.M."/>
            <person name="Sadzewicz L."/>
            <person name="Shefchek K.A."/>
            <person name="Tallon L."/>
            <person name="Das S.P."/>
            <person name="Daugherty S."/>
            <person name="Mongodin E.F."/>
        </authorList>
    </citation>
    <scope>NUCLEOTIDE SEQUENCE [LARGE SCALE GENOMIC DNA]</scope>
    <source>
        <strain evidence="2">3998T(B)3</strain>
    </source>
</reference>
<protein>
    <submittedName>
        <fullName evidence="1">Uncharacterized protein</fullName>
    </submittedName>
</protein>
<dbReference type="EMBL" id="JGDB01000021">
    <property type="protein sequence ID" value="EXY92289.1"/>
    <property type="molecule type" value="Genomic_DNA"/>
</dbReference>
<evidence type="ECO:0000313" key="2">
    <source>
        <dbReference type="Proteomes" id="UP000020773"/>
    </source>
</evidence>
<comment type="caution">
    <text evidence="1">The sequence shown here is derived from an EMBL/GenBank/DDBJ whole genome shotgun (WGS) entry which is preliminary data.</text>
</comment>
<name>A0A015U650_BACFG</name>
<dbReference type="AlphaFoldDB" id="A0A015U650"/>
<organism evidence="1 2">
    <name type="scientific">Bacteroides fragilis str. 3998T(B)3</name>
    <dbReference type="NCBI Taxonomy" id="1339316"/>
    <lineage>
        <taxon>Bacteria</taxon>
        <taxon>Pseudomonadati</taxon>
        <taxon>Bacteroidota</taxon>
        <taxon>Bacteroidia</taxon>
        <taxon>Bacteroidales</taxon>
        <taxon>Bacteroidaceae</taxon>
        <taxon>Bacteroides</taxon>
    </lineage>
</organism>
<proteinExistence type="predicted"/>
<gene>
    <name evidence="1" type="ORF">M125_0978</name>
</gene>
<dbReference type="Proteomes" id="UP000020773">
    <property type="component" value="Unassembled WGS sequence"/>
</dbReference>
<sequence>MMNLHLFIPALVCGFMGLGMQAYKPGWRGWDEERIIFD</sequence>